<keyword evidence="1" id="KW-0732">Signal</keyword>
<evidence type="ECO:0000313" key="2">
    <source>
        <dbReference type="EMBL" id="MBW71250.1"/>
    </source>
</evidence>
<accession>A0A2M4D0Z1</accession>
<proteinExistence type="predicted"/>
<evidence type="ECO:0000256" key="1">
    <source>
        <dbReference type="SAM" id="SignalP"/>
    </source>
</evidence>
<feature type="chain" id="PRO_5014676025" evidence="1">
    <location>
        <begin position="25"/>
        <end position="72"/>
    </location>
</feature>
<organism evidence="2">
    <name type="scientific">Anopheles darlingi</name>
    <name type="common">Mosquito</name>
    <dbReference type="NCBI Taxonomy" id="43151"/>
    <lineage>
        <taxon>Eukaryota</taxon>
        <taxon>Metazoa</taxon>
        <taxon>Ecdysozoa</taxon>
        <taxon>Arthropoda</taxon>
        <taxon>Hexapoda</taxon>
        <taxon>Insecta</taxon>
        <taxon>Pterygota</taxon>
        <taxon>Neoptera</taxon>
        <taxon>Endopterygota</taxon>
        <taxon>Diptera</taxon>
        <taxon>Nematocera</taxon>
        <taxon>Culicoidea</taxon>
        <taxon>Culicidae</taxon>
        <taxon>Anophelinae</taxon>
        <taxon>Anopheles</taxon>
    </lineage>
</organism>
<dbReference type="EMBL" id="GGFL01007072">
    <property type="protein sequence ID" value="MBW71250.1"/>
    <property type="molecule type" value="Transcribed_RNA"/>
</dbReference>
<feature type="signal peptide" evidence="1">
    <location>
        <begin position="1"/>
        <end position="24"/>
    </location>
</feature>
<sequence length="72" mass="8311">MRITSLSTVRWILWLACSRIATTSLYTRSPSTFWMLRLNGMKWKTNMMPRKYLIPASTVSQDGTLKLTITSP</sequence>
<dbReference type="AlphaFoldDB" id="A0A2M4D0Z1"/>
<name>A0A2M4D0Z1_ANODA</name>
<reference evidence="2" key="1">
    <citation type="submission" date="2018-01" db="EMBL/GenBank/DDBJ databases">
        <title>An insight into the sialome of Amazonian anophelines.</title>
        <authorList>
            <person name="Ribeiro J.M."/>
            <person name="Scarpassa V."/>
            <person name="Calvo E."/>
        </authorList>
    </citation>
    <scope>NUCLEOTIDE SEQUENCE</scope>
</reference>
<protein>
    <submittedName>
        <fullName evidence="2">Putative secreted protein</fullName>
    </submittedName>
</protein>